<comment type="caution">
    <text evidence="4">The sequence shown here is derived from an EMBL/GenBank/DDBJ whole genome shotgun (WGS) entry which is preliminary data.</text>
</comment>
<dbReference type="Pfam" id="PF02358">
    <property type="entry name" value="Trehalose_PPase"/>
    <property type="match status" value="1"/>
</dbReference>
<evidence type="ECO:0000256" key="3">
    <source>
        <dbReference type="RuleBase" id="RU361117"/>
    </source>
</evidence>
<dbReference type="Proteomes" id="UP001157017">
    <property type="component" value="Unassembled WGS sequence"/>
</dbReference>
<accession>A0ABQ6JLF6</accession>
<keyword evidence="1 3" id="KW-0378">Hydrolase</keyword>
<organism evidence="4 5">
    <name type="scientific">Angustibacter aerolatus</name>
    <dbReference type="NCBI Taxonomy" id="1162965"/>
    <lineage>
        <taxon>Bacteria</taxon>
        <taxon>Bacillati</taxon>
        <taxon>Actinomycetota</taxon>
        <taxon>Actinomycetes</taxon>
        <taxon>Kineosporiales</taxon>
        <taxon>Kineosporiaceae</taxon>
    </lineage>
</organism>
<gene>
    <name evidence="4" type="primary">otsB</name>
    <name evidence="4" type="ORF">GCM10025868_28750</name>
</gene>
<comment type="catalytic activity">
    <reaction evidence="3">
        <text>alpha,alpha-trehalose 6-phosphate + H2O = alpha,alpha-trehalose + phosphate</text>
        <dbReference type="Rhea" id="RHEA:23420"/>
        <dbReference type="ChEBI" id="CHEBI:15377"/>
        <dbReference type="ChEBI" id="CHEBI:16551"/>
        <dbReference type="ChEBI" id="CHEBI:43474"/>
        <dbReference type="ChEBI" id="CHEBI:58429"/>
        <dbReference type="EC" id="3.1.3.12"/>
    </reaction>
</comment>
<evidence type="ECO:0000313" key="5">
    <source>
        <dbReference type="Proteomes" id="UP001157017"/>
    </source>
</evidence>
<evidence type="ECO:0000256" key="1">
    <source>
        <dbReference type="ARBA" id="ARBA00022801"/>
    </source>
</evidence>
<keyword evidence="3" id="KW-0479">Metal-binding</keyword>
<dbReference type="InterPro" id="IPR023214">
    <property type="entry name" value="HAD_sf"/>
</dbReference>
<evidence type="ECO:0000313" key="4">
    <source>
        <dbReference type="EMBL" id="GMA87625.1"/>
    </source>
</evidence>
<dbReference type="InterPro" id="IPR044651">
    <property type="entry name" value="OTSB-like"/>
</dbReference>
<evidence type="ECO:0000256" key="2">
    <source>
        <dbReference type="ARBA" id="ARBA00024179"/>
    </source>
</evidence>
<protein>
    <recommendedName>
        <fullName evidence="3">Trehalose 6-phosphate phosphatase</fullName>
        <ecNumber evidence="3">3.1.3.12</ecNumber>
    </recommendedName>
</protein>
<keyword evidence="5" id="KW-1185">Reference proteome</keyword>
<keyword evidence="3" id="KW-0460">Magnesium</keyword>
<dbReference type="Gene3D" id="3.40.50.1000">
    <property type="entry name" value="HAD superfamily/HAD-like"/>
    <property type="match status" value="1"/>
</dbReference>
<comment type="function">
    <text evidence="2 3">Removes the phosphate from trehalose 6-phosphate to produce free trehalose.</text>
</comment>
<sequence length="245" mass="25540">MRSPSLARHRPLLVALDFDGVLSPIVDVPEDARPLAGTTQILRDLADRDDVVLALVSGRARASLAAVSGLGEHALLVGSHGAEIDGEHPGLDDGERALLQQVVDGLEQVATEHPGARVEHKPSAGVLHTRVVEAGHARAATSEALQAMSGLPGVHVMQGKDVVEVSVTEASKGAAVRTLREAHHAAAVLYAGDDRTDETVFTTLGPDDLGIKVGPGDTAARVRVADPAAVRLLLRTLRDLLADDA</sequence>
<dbReference type="PANTHER" id="PTHR43768:SF3">
    <property type="entry name" value="TREHALOSE 6-PHOSPHATE PHOSPHATASE"/>
    <property type="match status" value="1"/>
</dbReference>
<dbReference type="NCBIfam" id="TIGR00685">
    <property type="entry name" value="T6PP"/>
    <property type="match status" value="1"/>
</dbReference>
<dbReference type="InterPro" id="IPR036412">
    <property type="entry name" value="HAD-like_sf"/>
</dbReference>
<proteinExistence type="inferred from homology"/>
<comment type="similarity">
    <text evidence="3">Belongs to the trehalose phosphatase family.</text>
</comment>
<dbReference type="InterPro" id="IPR003337">
    <property type="entry name" value="Trehalose_PPase"/>
</dbReference>
<dbReference type="EC" id="3.1.3.12" evidence="3"/>
<dbReference type="EMBL" id="BSUZ01000001">
    <property type="protein sequence ID" value="GMA87625.1"/>
    <property type="molecule type" value="Genomic_DNA"/>
</dbReference>
<dbReference type="Gene3D" id="3.30.70.1020">
    <property type="entry name" value="Trehalose-6-phosphate phosphatase related protein, domain 2"/>
    <property type="match status" value="1"/>
</dbReference>
<comment type="pathway">
    <text evidence="3">Glycan biosynthesis; trehalose biosynthesis.</text>
</comment>
<name>A0ABQ6JLF6_9ACTN</name>
<dbReference type="SUPFAM" id="SSF56784">
    <property type="entry name" value="HAD-like"/>
    <property type="match status" value="1"/>
</dbReference>
<comment type="cofactor">
    <cofactor evidence="3">
        <name>Mg(2+)</name>
        <dbReference type="ChEBI" id="CHEBI:18420"/>
    </cofactor>
</comment>
<reference evidence="5" key="1">
    <citation type="journal article" date="2019" name="Int. J. Syst. Evol. Microbiol.">
        <title>The Global Catalogue of Microorganisms (GCM) 10K type strain sequencing project: providing services to taxonomists for standard genome sequencing and annotation.</title>
        <authorList>
            <consortium name="The Broad Institute Genomics Platform"/>
            <consortium name="The Broad Institute Genome Sequencing Center for Infectious Disease"/>
            <person name="Wu L."/>
            <person name="Ma J."/>
        </authorList>
    </citation>
    <scope>NUCLEOTIDE SEQUENCE [LARGE SCALE GENOMIC DNA]</scope>
    <source>
        <strain evidence="5">NBRC 108730</strain>
    </source>
</reference>
<dbReference type="PANTHER" id="PTHR43768">
    <property type="entry name" value="TREHALOSE 6-PHOSPHATE PHOSPHATASE"/>
    <property type="match status" value="1"/>
</dbReference>